<proteinExistence type="inferred from homology"/>
<feature type="domain" description="Glycosyltransferase 2-like" evidence="3">
    <location>
        <begin position="8"/>
        <end position="130"/>
    </location>
</feature>
<reference evidence="4 5" key="1">
    <citation type="submission" date="2015-09" db="EMBL/GenBank/DDBJ databases">
        <authorList>
            <consortium name="Pathogen Informatics"/>
        </authorList>
    </citation>
    <scope>NUCLEOTIDE SEQUENCE [LARGE SCALE GENOMIC DNA]</scope>
    <source>
        <strain evidence="4 5">2789STDY5608823</strain>
    </source>
</reference>
<feature type="transmembrane region" description="Helical" evidence="2">
    <location>
        <begin position="265"/>
        <end position="288"/>
    </location>
</feature>
<dbReference type="SUPFAM" id="SSF53448">
    <property type="entry name" value="Nucleotide-diphospho-sugar transferases"/>
    <property type="match status" value="1"/>
</dbReference>
<evidence type="ECO:0000256" key="1">
    <source>
        <dbReference type="ARBA" id="ARBA00006739"/>
    </source>
</evidence>
<dbReference type="RefSeq" id="WP_055285101.1">
    <property type="nucleotide sequence ID" value="NZ_CYYP01000001.1"/>
</dbReference>
<accession>A0A173W342</accession>
<gene>
    <name evidence="4" type="ORF">ERS852381_00005</name>
</gene>
<protein>
    <submittedName>
        <fullName evidence="4">Putative glucosyl-3-phosphoglycerate synthase</fullName>
    </submittedName>
</protein>
<dbReference type="Gene3D" id="3.90.550.10">
    <property type="entry name" value="Spore Coat Polysaccharide Biosynthesis Protein SpsA, Chain A"/>
    <property type="match status" value="1"/>
</dbReference>
<evidence type="ECO:0000313" key="4">
    <source>
        <dbReference type="EMBL" id="CUN34089.1"/>
    </source>
</evidence>
<keyword evidence="2" id="KW-0472">Membrane</keyword>
<dbReference type="PANTHER" id="PTHR48090">
    <property type="entry name" value="UNDECAPRENYL-PHOSPHATE 4-DEOXY-4-FORMAMIDO-L-ARABINOSE TRANSFERASE-RELATED"/>
    <property type="match status" value="1"/>
</dbReference>
<feature type="transmembrane region" description="Helical" evidence="2">
    <location>
        <begin position="233"/>
        <end position="253"/>
    </location>
</feature>
<evidence type="ECO:0000313" key="5">
    <source>
        <dbReference type="Proteomes" id="UP000095468"/>
    </source>
</evidence>
<dbReference type="EMBL" id="CYYP01000001">
    <property type="protein sequence ID" value="CUN34089.1"/>
    <property type="molecule type" value="Genomic_DNA"/>
</dbReference>
<keyword evidence="2" id="KW-0812">Transmembrane</keyword>
<sequence length="323" mass="36188">MNSKSIAVIIPCYNEALTIGKVIDDFHRELPQATVYVYDNNSSDDTSRIATEHGATVRFEPRQGKGNVCRQMFRDIDADCYLMVDGDDTYPAEAAKALCEPILSGTADMTVGDRLSNGTYAEENKRAFHGFGNNLVRAMIKWIYGYSFDDVMTGYRAMSRPFVKTFPVLSEGFQIETELSIHAVDHRWRIKDVPIEYRDRPEGSESKLNTVSDGIKVVAMIGTLFKDYRPLKFFSLVALLFAVIGLALGMPIVVEYFQTGLVPRFPTAMLAASFMFLCGLSLATGFILDSVAKVEKKQWEVNVYSKYAYDVQPGHPTSKPSER</sequence>
<evidence type="ECO:0000256" key="2">
    <source>
        <dbReference type="SAM" id="Phobius"/>
    </source>
</evidence>
<dbReference type="Proteomes" id="UP000095468">
    <property type="component" value="Unassembled WGS sequence"/>
</dbReference>
<dbReference type="Pfam" id="PF00535">
    <property type="entry name" value="Glycos_transf_2"/>
    <property type="match status" value="1"/>
</dbReference>
<dbReference type="AlphaFoldDB" id="A0A173W342"/>
<evidence type="ECO:0000259" key="3">
    <source>
        <dbReference type="Pfam" id="PF00535"/>
    </source>
</evidence>
<dbReference type="CDD" id="cd04179">
    <property type="entry name" value="DPM_DPG-synthase_like"/>
    <property type="match status" value="1"/>
</dbReference>
<dbReference type="PANTHER" id="PTHR48090:SF7">
    <property type="entry name" value="RFBJ PROTEIN"/>
    <property type="match status" value="1"/>
</dbReference>
<keyword evidence="2" id="KW-1133">Transmembrane helix</keyword>
<dbReference type="InterPro" id="IPR029044">
    <property type="entry name" value="Nucleotide-diphossugar_trans"/>
</dbReference>
<name>A0A173W342_9ACTN</name>
<comment type="similarity">
    <text evidence="1">Belongs to the glycosyltransferase 2 family.</text>
</comment>
<dbReference type="InterPro" id="IPR050256">
    <property type="entry name" value="Glycosyltransferase_2"/>
</dbReference>
<organism evidence="4 5">
    <name type="scientific">Collinsella aerofaciens</name>
    <dbReference type="NCBI Taxonomy" id="74426"/>
    <lineage>
        <taxon>Bacteria</taxon>
        <taxon>Bacillati</taxon>
        <taxon>Actinomycetota</taxon>
        <taxon>Coriobacteriia</taxon>
        <taxon>Coriobacteriales</taxon>
        <taxon>Coriobacteriaceae</taxon>
        <taxon>Collinsella</taxon>
    </lineage>
</organism>
<dbReference type="InterPro" id="IPR001173">
    <property type="entry name" value="Glyco_trans_2-like"/>
</dbReference>